<dbReference type="AlphaFoldDB" id="A0AAU8MRL9"/>
<protein>
    <submittedName>
        <fullName evidence="2">Uncharacterized protein</fullName>
    </submittedName>
</protein>
<evidence type="ECO:0000313" key="1">
    <source>
        <dbReference type="EMBL" id="MEI2455302.1"/>
    </source>
</evidence>
<dbReference type="EMBL" id="CP159925">
    <property type="protein sequence ID" value="XCO74244.1"/>
    <property type="molecule type" value="Genomic_DNA"/>
</dbReference>
<dbReference type="RefSeq" id="WP_064749591.1">
    <property type="nucleotide sequence ID" value="NZ_CP159925.1"/>
</dbReference>
<evidence type="ECO:0000313" key="3">
    <source>
        <dbReference type="Proteomes" id="UP001387215"/>
    </source>
</evidence>
<sequence length="90" mass="10069">MGPKESLERHAGGEVEDAVLAYLAQHPDAADTLDGIVSWWLPQQRYETQRHRIEQALKQLIERGQLRCDRLPGGAVLYALSRAGPPQQPN</sequence>
<name>A0AAU8MRL9_9GAMM</name>
<keyword evidence="3" id="KW-1185">Reference proteome</keyword>
<evidence type="ECO:0000313" key="2">
    <source>
        <dbReference type="EMBL" id="XCO74244.1"/>
    </source>
</evidence>
<gene>
    <name evidence="2" type="ORF">ABU614_17960</name>
    <name evidence="1" type="ORF">V2J18_11495</name>
</gene>
<proteinExistence type="predicted"/>
<reference evidence="2" key="2">
    <citation type="submission" date="2024-06" db="EMBL/GenBank/DDBJ databases">
        <authorList>
            <person name="Li S."/>
        </authorList>
    </citation>
    <scope>NUCLEOTIDE SEQUENCE</scope>
    <source>
        <strain evidence="2">SR10</strain>
    </source>
</reference>
<accession>A0AAU8MRL9</accession>
<dbReference type="EMBL" id="JBANDL010000002">
    <property type="protein sequence ID" value="MEI2455302.1"/>
    <property type="molecule type" value="Genomic_DNA"/>
</dbReference>
<organism evidence="2">
    <name type="scientific">Lysobacter firmicutimachus</name>
    <dbReference type="NCBI Taxonomy" id="1792846"/>
    <lineage>
        <taxon>Bacteria</taxon>
        <taxon>Pseudomonadati</taxon>
        <taxon>Pseudomonadota</taxon>
        <taxon>Gammaproteobacteria</taxon>
        <taxon>Lysobacterales</taxon>
        <taxon>Lysobacteraceae</taxon>
        <taxon>Lysobacter</taxon>
    </lineage>
</organism>
<dbReference type="Proteomes" id="UP001387215">
    <property type="component" value="Unassembled WGS sequence"/>
</dbReference>
<reference evidence="1 3" key="1">
    <citation type="submission" date="2024-02" db="EMBL/GenBank/DDBJ databases">
        <title>Lysobacter Genome Sequencing and Mining.</title>
        <authorList>
            <person name="Bierman J."/>
            <person name="Walker M.C."/>
        </authorList>
    </citation>
    <scope>NUCLEOTIDE SEQUENCE [LARGE SCALE GENOMIC DNA]</scope>
    <source>
        <strain evidence="1 3">PB6250</strain>
    </source>
</reference>